<reference evidence="8" key="1">
    <citation type="journal article" date="2019" name="Plant J.">
        <title>Chlorella vulgaris genome assembly and annotation reveals the molecular basis for metabolic acclimation to high light conditions.</title>
        <authorList>
            <person name="Cecchin M."/>
            <person name="Marcolungo L."/>
            <person name="Rossato M."/>
            <person name="Girolomoni L."/>
            <person name="Cosentino E."/>
            <person name="Cuine S."/>
            <person name="Li-Beisson Y."/>
            <person name="Delledonne M."/>
            <person name="Ballottari M."/>
        </authorList>
    </citation>
    <scope>NUCLEOTIDE SEQUENCE</scope>
    <source>
        <strain evidence="8">211/11P</strain>
    </source>
</reference>
<evidence type="ECO:0000256" key="3">
    <source>
        <dbReference type="ARBA" id="ARBA00022664"/>
    </source>
</evidence>
<dbReference type="EMBL" id="SIDB01000001">
    <property type="protein sequence ID" value="KAI3438591.1"/>
    <property type="molecule type" value="Genomic_DNA"/>
</dbReference>
<dbReference type="GO" id="GO:0003729">
    <property type="term" value="F:mRNA binding"/>
    <property type="evidence" value="ECO:0007669"/>
    <property type="project" value="TreeGrafter"/>
</dbReference>
<keyword evidence="9" id="KW-1185">Reference proteome</keyword>
<keyword evidence="4 6" id="KW-0694">RNA-binding</keyword>
<proteinExistence type="inferred from homology"/>
<name>A0A9D4TZ34_CHLVU</name>
<evidence type="ECO:0000313" key="8">
    <source>
        <dbReference type="EMBL" id="KAI3438591.1"/>
    </source>
</evidence>
<dbReference type="Gene3D" id="2.30.30.100">
    <property type="match status" value="1"/>
</dbReference>
<dbReference type="OrthoDB" id="10263346at2759"/>
<dbReference type="GO" id="GO:0000290">
    <property type="term" value="P:deadenylation-dependent decapping of nuclear-transcribed mRNA"/>
    <property type="evidence" value="ECO:0007669"/>
    <property type="project" value="TreeGrafter"/>
</dbReference>
<dbReference type="PANTHER" id="PTHR15588:SF8">
    <property type="entry name" value="U6 SNRNA-ASSOCIATED SM-LIKE PROTEIN LSM1"/>
    <property type="match status" value="1"/>
</dbReference>
<comment type="caution">
    <text evidence="8">The sequence shown here is derived from an EMBL/GenBank/DDBJ whole genome shotgun (WGS) entry which is preliminary data.</text>
</comment>
<evidence type="ECO:0000313" key="9">
    <source>
        <dbReference type="Proteomes" id="UP001055712"/>
    </source>
</evidence>
<comment type="subunit">
    <text evidence="6">Component of the heptameric LSM1-LSM7 complex that forms a seven-membered ring structure with a donut shape.</text>
</comment>
<evidence type="ECO:0000256" key="5">
    <source>
        <dbReference type="ARBA" id="ARBA00023274"/>
    </source>
</evidence>
<organism evidence="8 9">
    <name type="scientific">Chlorella vulgaris</name>
    <name type="common">Green alga</name>
    <dbReference type="NCBI Taxonomy" id="3077"/>
    <lineage>
        <taxon>Eukaryota</taxon>
        <taxon>Viridiplantae</taxon>
        <taxon>Chlorophyta</taxon>
        <taxon>core chlorophytes</taxon>
        <taxon>Trebouxiophyceae</taxon>
        <taxon>Chlorellales</taxon>
        <taxon>Chlorellaceae</taxon>
        <taxon>Chlorella clade</taxon>
        <taxon>Chlorella</taxon>
    </lineage>
</organism>
<evidence type="ECO:0000259" key="7">
    <source>
        <dbReference type="PROSITE" id="PS52002"/>
    </source>
</evidence>
<dbReference type="GO" id="GO:1990726">
    <property type="term" value="C:Lsm1-7-Pat1 complex"/>
    <property type="evidence" value="ECO:0007669"/>
    <property type="project" value="TreeGrafter"/>
</dbReference>
<dbReference type="CDD" id="cd01728">
    <property type="entry name" value="LSm1"/>
    <property type="match status" value="1"/>
</dbReference>
<reference evidence="8" key="2">
    <citation type="submission" date="2020-11" db="EMBL/GenBank/DDBJ databases">
        <authorList>
            <person name="Cecchin M."/>
            <person name="Marcolungo L."/>
            <person name="Rossato M."/>
            <person name="Girolomoni L."/>
            <person name="Cosentino E."/>
            <person name="Cuine S."/>
            <person name="Li-Beisson Y."/>
            <person name="Delledonne M."/>
            <person name="Ballottari M."/>
        </authorList>
    </citation>
    <scope>NUCLEOTIDE SEQUENCE</scope>
    <source>
        <strain evidence="8">211/11P</strain>
        <tissue evidence="8">Whole cell</tissue>
    </source>
</reference>
<feature type="domain" description="Sm" evidence="7">
    <location>
        <begin position="17"/>
        <end position="92"/>
    </location>
</feature>
<dbReference type="Proteomes" id="UP001055712">
    <property type="component" value="Unassembled WGS sequence"/>
</dbReference>
<dbReference type="PROSITE" id="PS52002">
    <property type="entry name" value="SM"/>
    <property type="match status" value="1"/>
</dbReference>
<evidence type="ECO:0000256" key="1">
    <source>
        <dbReference type="ARBA" id="ARBA00006850"/>
    </source>
</evidence>
<evidence type="ECO:0000256" key="2">
    <source>
        <dbReference type="ARBA" id="ARBA00022490"/>
    </source>
</evidence>
<dbReference type="SUPFAM" id="SSF50182">
    <property type="entry name" value="Sm-like ribonucleoproteins"/>
    <property type="match status" value="1"/>
</dbReference>
<dbReference type="InterPro" id="IPR047575">
    <property type="entry name" value="Sm"/>
</dbReference>
<comment type="function">
    <text evidence="6">Component of the cytoplasmic LSM1-LSM7 complex which is involved in mRNA degradation.</text>
</comment>
<dbReference type="GO" id="GO:0000932">
    <property type="term" value="C:P-body"/>
    <property type="evidence" value="ECO:0007669"/>
    <property type="project" value="UniProtKB-SubCell"/>
</dbReference>
<dbReference type="AlphaFoldDB" id="A0A9D4TZ34"/>
<dbReference type="PANTHER" id="PTHR15588">
    <property type="entry name" value="LSM1"/>
    <property type="match status" value="1"/>
</dbReference>
<protein>
    <recommendedName>
        <fullName evidence="6">U6 snRNA-associated Sm-like protein LSm1</fullName>
    </recommendedName>
</protein>
<comment type="subcellular location">
    <subcellularLocation>
        <location evidence="6">Cytoplasm</location>
    </subcellularLocation>
    <subcellularLocation>
        <location evidence="6">Cytoplasm</location>
        <location evidence="6">P-body</location>
    </subcellularLocation>
</comment>
<comment type="similarity">
    <text evidence="1 6">Belongs to the snRNP Sm proteins family.</text>
</comment>
<evidence type="ECO:0000256" key="4">
    <source>
        <dbReference type="ARBA" id="ARBA00022884"/>
    </source>
</evidence>
<evidence type="ECO:0000256" key="6">
    <source>
        <dbReference type="RuleBase" id="RU365047"/>
    </source>
</evidence>
<dbReference type="InterPro" id="IPR044642">
    <property type="entry name" value="PTHR15588"/>
</dbReference>
<gene>
    <name evidence="6" type="primary">LSM1</name>
    <name evidence="8" type="ORF">D9Q98_001015</name>
</gene>
<sequence>MGSLQQIVLPALDQLSPPGLALVEELDKVLLVQLRDGRKIIGTLCSFDQFANLVLSDAKERIIIGEQYAEVPLGLHIVRGENVVLLGELDAAREPPAGLLLVSEAAIKQAQRAEHEADKIKGTLRARFDFLDDT</sequence>
<keyword evidence="5 6" id="KW-0687">Ribonucleoprotein</keyword>
<keyword evidence="2 6" id="KW-0963">Cytoplasm</keyword>
<dbReference type="GO" id="GO:0006397">
    <property type="term" value="P:mRNA processing"/>
    <property type="evidence" value="ECO:0007669"/>
    <property type="project" value="UniProtKB-UniRule"/>
</dbReference>
<dbReference type="SMART" id="SM00651">
    <property type="entry name" value="Sm"/>
    <property type="match status" value="1"/>
</dbReference>
<keyword evidence="3 6" id="KW-0507">mRNA processing</keyword>
<dbReference type="GO" id="GO:1990904">
    <property type="term" value="C:ribonucleoprotein complex"/>
    <property type="evidence" value="ECO:0007669"/>
    <property type="project" value="UniProtKB-KW"/>
</dbReference>
<dbReference type="InterPro" id="IPR034104">
    <property type="entry name" value="Lsm1"/>
</dbReference>
<dbReference type="InterPro" id="IPR010920">
    <property type="entry name" value="LSM_dom_sf"/>
</dbReference>
<accession>A0A9D4TZ34</accession>
<dbReference type="InterPro" id="IPR001163">
    <property type="entry name" value="Sm_dom_euk/arc"/>
</dbReference>
<dbReference type="Pfam" id="PF01423">
    <property type="entry name" value="LSM"/>
    <property type="match status" value="1"/>
</dbReference>